<keyword evidence="7" id="KW-1185">Reference proteome</keyword>
<evidence type="ECO:0000256" key="2">
    <source>
        <dbReference type="ARBA" id="ARBA00022670"/>
    </source>
</evidence>
<name>A0A0M0LGZ5_9BACI</name>
<dbReference type="Gene3D" id="2.120.10.30">
    <property type="entry name" value="TolB, C-terminal domain"/>
    <property type="match status" value="2"/>
</dbReference>
<dbReference type="Proteomes" id="UP000037558">
    <property type="component" value="Unassembled WGS sequence"/>
</dbReference>
<dbReference type="InterPro" id="IPR011659">
    <property type="entry name" value="WD40"/>
</dbReference>
<dbReference type="AlphaFoldDB" id="A0A0M0LGZ5"/>
<dbReference type="PANTHER" id="PTHR42776:SF27">
    <property type="entry name" value="DIPEPTIDYL PEPTIDASE FAMILY MEMBER 6"/>
    <property type="match status" value="1"/>
</dbReference>
<evidence type="ECO:0000256" key="3">
    <source>
        <dbReference type="ARBA" id="ARBA00022801"/>
    </source>
</evidence>
<evidence type="ECO:0000256" key="1">
    <source>
        <dbReference type="ARBA" id="ARBA00010040"/>
    </source>
</evidence>
<comment type="similarity">
    <text evidence="1">Belongs to the peptidase S9C family.</text>
</comment>
<gene>
    <name evidence="6" type="ORF">AMD01_00280</name>
</gene>
<dbReference type="EMBL" id="LILC01000002">
    <property type="protein sequence ID" value="KOO50246.1"/>
    <property type="molecule type" value="Genomic_DNA"/>
</dbReference>
<dbReference type="InterPro" id="IPR011042">
    <property type="entry name" value="6-blade_b-propeller_TolB-like"/>
</dbReference>
<dbReference type="Pfam" id="PF07676">
    <property type="entry name" value="PD40"/>
    <property type="match status" value="2"/>
</dbReference>
<dbReference type="PATRIC" id="fig|284581.3.peg.292"/>
<evidence type="ECO:0000313" key="6">
    <source>
        <dbReference type="EMBL" id="KOO50246.1"/>
    </source>
</evidence>
<dbReference type="STRING" id="284581.AMD01_00280"/>
<dbReference type="OrthoDB" id="108903at2"/>
<evidence type="ECO:0000256" key="4">
    <source>
        <dbReference type="ARBA" id="ARBA00022825"/>
    </source>
</evidence>
<dbReference type="FunFam" id="3.40.50.1820:FF:000028">
    <property type="entry name" value="S9 family peptidase"/>
    <property type="match status" value="1"/>
</dbReference>
<evidence type="ECO:0000313" key="7">
    <source>
        <dbReference type="Proteomes" id="UP000037558"/>
    </source>
</evidence>
<feature type="domain" description="Peptidase S9 prolyl oligopeptidase catalytic" evidence="5">
    <location>
        <begin position="453"/>
        <end position="662"/>
    </location>
</feature>
<keyword evidence="4" id="KW-0720">Serine protease</keyword>
<sequence length="663" mass="74684">MNVTETKRKVEINDLYKLSTAYDAQLSPDGKSAVYVVRKINEETAQYVSNLYVVDLETKEERQWTFGEHLHQTPTFSPDGAMLAFVSNRTKTNQIYLLPVNGGEAKQLTFFHKGASNPIWSPDGNMLLCSAGVKSGETIHTKEEQNEKKELQPLVVDRLIYKADGRGFIKDTYSQIALIHIDSGESVQLTQGDHSYAASCWSPDGTAVVYSANLSDDPDAVFTSDLYVYNIDSKETVNLTTGQGSFGRASWSPDGSYLAFLGSQEENQTVTTTKIWLYDFSAQKMHCITQEWDVDVEDVGVGDLHSWRRNPGLIWTADSEGFYFLMSDQGNVGVYHGTVEGELTPVLFENLHVYDLSVHSNGQQAVVGISTPTLPGELYTLNLTSGDREQITHLHDTFLDDVVLAGAESFTIKASDGWDLQCWLMKPAGYEEGEKYPLILEIHGGPHMMYGNTFVHEFQTLTASGYGVLYINPRGSKGYGQVFADAVRGDYGGKDYQDLMDAVDYVIREYDFVDEMRLGVTGGSYGGFMTNWIVGQTDRFKAAVTQRSISNWISFYGVSDIGYFFTEREIKSDLYDNIEALWKHSPLRLADKVNTPLLILHGELDYRCPIEQGEQLFNALKRKGKETRFIRFPEATHDLSRSGDPKLRLDRLTYIRDWFHQYV</sequence>
<reference evidence="7" key="1">
    <citation type="submission" date="2015-08" db="EMBL/GenBank/DDBJ databases">
        <title>Fjat-14210 dsm16467.</title>
        <authorList>
            <person name="Liu B."/>
            <person name="Wang J."/>
            <person name="Zhu Y."/>
            <person name="Liu G."/>
            <person name="Chen Q."/>
            <person name="Chen Z."/>
            <person name="Lan J."/>
            <person name="Che J."/>
            <person name="Ge C."/>
            <person name="Shi H."/>
            <person name="Pan Z."/>
            <person name="Liu X."/>
        </authorList>
    </citation>
    <scope>NUCLEOTIDE SEQUENCE [LARGE SCALE GENOMIC DNA]</scope>
    <source>
        <strain evidence="7">DSM 16467</strain>
    </source>
</reference>
<keyword evidence="2" id="KW-0645">Protease</keyword>
<dbReference type="GO" id="GO:0004252">
    <property type="term" value="F:serine-type endopeptidase activity"/>
    <property type="evidence" value="ECO:0007669"/>
    <property type="project" value="TreeGrafter"/>
</dbReference>
<dbReference type="PANTHER" id="PTHR42776">
    <property type="entry name" value="SERINE PEPTIDASE S9 FAMILY MEMBER"/>
    <property type="match status" value="1"/>
</dbReference>
<organism evidence="6 7">
    <name type="scientific">Priestia koreensis</name>
    <dbReference type="NCBI Taxonomy" id="284581"/>
    <lineage>
        <taxon>Bacteria</taxon>
        <taxon>Bacillati</taxon>
        <taxon>Bacillota</taxon>
        <taxon>Bacilli</taxon>
        <taxon>Bacillales</taxon>
        <taxon>Bacillaceae</taxon>
        <taxon>Priestia</taxon>
    </lineage>
</organism>
<dbReference type="SUPFAM" id="SSF53474">
    <property type="entry name" value="alpha/beta-Hydrolases"/>
    <property type="match status" value="1"/>
</dbReference>
<dbReference type="Pfam" id="PF00326">
    <property type="entry name" value="Peptidase_S9"/>
    <property type="match status" value="1"/>
</dbReference>
<accession>A0A0M0LGZ5</accession>
<proteinExistence type="inferred from homology"/>
<dbReference type="InterPro" id="IPR001375">
    <property type="entry name" value="Peptidase_S9_cat"/>
</dbReference>
<comment type="caution">
    <text evidence="6">The sequence shown here is derived from an EMBL/GenBank/DDBJ whole genome shotgun (WGS) entry which is preliminary data.</text>
</comment>
<dbReference type="GO" id="GO:0006508">
    <property type="term" value="P:proteolysis"/>
    <property type="evidence" value="ECO:0007669"/>
    <property type="project" value="UniProtKB-KW"/>
</dbReference>
<evidence type="ECO:0000259" key="5">
    <source>
        <dbReference type="Pfam" id="PF00326"/>
    </source>
</evidence>
<dbReference type="RefSeq" id="WP_053399391.1">
    <property type="nucleotide sequence ID" value="NZ_JAUKEN010000002.1"/>
</dbReference>
<dbReference type="SUPFAM" id="SSF82171">
    <property type="entry name" value="DPP6 N-terminal domain-like"/>
    <property type="match status" value="1"/>
</dbReference>
<keyword evidence="3" id="KW-0378">Hydrolase</keyword>
<protein>
    <submittedName>
        <fullName evidence="6">Peptidase</fullName>
    </submittedName>
</protein>
<dbReference type="InterPro" id="IPR029058">
    <property type="entry name" value="AB_hydrolase_fold"/>
</dbReference>
<dbReference type="Gene3D" id="3.40.50.1820">
    <property type="entry name" value="alpha/beta hydrolase"/>
    <property type="match status" value="1"/>
</dbReference>